<name>A0ABV0RRG9_9TELE</name>
<evidence type="ECO:0000313" key="2">
    <source>
        <dbReference type="EMBL" id="MEQ2210267.1"/>
    </source>
</evidence>
<comment type="caution">
    <text evidence="2">The sequence shown here is derived from an EMBL/GenBank/DDBJ whole genome shotgun (WGS) entry which is preliminary data.</text>
</comment>
<dbReference type="PANTHER" id="PTHR19944:SF99">
    <property type="entry name" value="HLA CLASS II HISTOCOMPATIBILITY ANTIGEN, DRB1 BETA CHAIN"/>
    <property type="match status" value="1"/>
</dbReference>
<dbReference type="Gene3D" id="2.60.40.10">
    <property type="entry name" value="Immunoglobulins"/>
    <property type="match status" value="1"/>
</dbReference>
<dbReference type="InterPro" id="IPR050160">
    <property type="entry name" value="MHC/Immunoglobulin"/>
</dbReference>
<dbReference type="InterPro" id="IPR003597">
    <property type="entry name" value="Ig_C1-set"/>
</dbReference>
<proteinExistence type="predicted"/>
<dbReference type="Proteomes" id="UP001434883">
    <property type="component" value="Unassembled WGS sequence"/>
</dbReference>
<organism evidence="2 3">
    <name type="scientific">Xenoophorus captivus</name>
    <dbReference type="NCBI Taxonomy" id="1517983"/>
    <lineage>
        <taxon>Eukaryota</taxon>
        <taxon>Metazoa</taxon>
        <taxon>Chordata</taxon>
        <taxon>Craniata</taxon>
        <taxon>Vertebrata</taxon>
        <taxon>Euteleostomi</taxon>
        <taxon>Actinopterygii</taxon>
        <taxon>Neopterygii</taxon>
        <taxon>Teleostei</taxon>
        <taxon>Neoteleostei</taxon>
        <taxon>Acanthomorphata</taxon>
        <taxon>Ovalentaria</taxon>
        <taxon>Atherinomorphae</taxon>
        <taxon>Cyprinodontiformes</taxon>
        <taxon>Goodeidae</taxon>
        <taxon>Xenoophorus</taxon>
    </lineage>
</organism>
<dbReference type="InterPro" id="IPR036179">
    <property type="entry name" value="Ig-like_dom_sf"/>
</dbReference>
<dbReference type="SUPFAM" id="SSF48726">
    <property type="entry name" value="Immunoglobulin"/>
    <property type="match status" value="1"/>
</dbReference>
<protein>
    <recommendedName>
        <fullName evidence="1">Immunoglobulin C1-set domain-containing protein</fullName>
    </recommendedName>
</protein>
<keyword evidence="3" id="KW-1185">Reference proteome</keyword>
<dbReference type="Pfam" id="PF07654">
    <property type="entry name" value="C1-set"/>
    <property type="match status" value="1"/>
</dbReference>
<sequence length="111" mass="12847">MKGEEEVTSDVTSTDELPNGSWLYQFNSYLKFTPKPGEKITCMVEHASLREPKFYDGGLLLGLLCSITGFIYCKKKSVERVLVPTTEVSFLYFNLKHLWIHLINNIIYLFF</sequence>
<gene>
    <name evidence="2" type="ORF">XENOCAPTIV_010756</name>
</gene>
<accession>A0ABV0RRG9</accession>
<dbReference type="PANTHER" id="PTHR19944">
    <property type="entry name" value="MHC CLASS II-RELATED"/>
    <property type="match status" value="1"/>
</dbReference>
<dbReference type="EMBL" id="JAHRIN010052746">
    <property type="protein sequence ID" value="MEQ2210267.1"/>
    <property type="molecule type" value="Genomic_DNA"/>
</dbReference>
<reference evidence="2 3" key="1">
    <citation type="submission" date="2021-06" db="EMBL/GenBank/DDBJ databases">
        <authorList>
            <person name="Palmer J.M."/>
        </authorList>
    </citation>
    <scope>NUCLEOTIDE SEQUENCE [LARGE SCALE GENOMIC DNA]</scope>
    <source>
        <strain evidence="2 3">XC_2019</strain>
        <tissue evidence="2">Muscle</tissue>
    </source>
</reference>
<evidence type="ECO:0000313" key="3">
    <source>
        <dbReference type="Proteomes" id="UP001434883"/>
    </source>
</evidence>
<evidence type="ECO:0000259" key="1">
    <source>
        <dbReference type="Pfam" id="PF07654"/>
    </source>
</evidence>
<feature type="domain" description="Immunoglobulin C1-set" evidence="1">
    <location>
        <begin position="2"/>
        <end position="49"/>
    </location>
</feature>
<dbReference type="InterPro" id="IPR013783">
    <property type="entry name" value="Ig-like_fold"/>
</dbReference>